<evidence type="ECO:0000313" key="3">
    <source>
        <dbReference type="EMBL" id="MBW8639887.1"/>
    </source>
</evidence>
<dbReference type="RefSeq" id="WP_220230624.1">
    <property type="nucleotide sequence ID" value="NZ_JAICBX010000005.1"/>
</dbReference>
<dbReference type="InterPro" id="IPR003777">
    <property type="entry name" value="XdhC_CoxI"/>
</dbReference>
<keyword evidence="4" id="KW-1185">Reference proteome</keyword>
<dbReference type="Pfam" id="PF02625">
    <property type="entry name" value="XdhC_CoxI"/>
    <property type="match status" value="1"/>
</dbReference>
<dbReference type="Proteomes" id="UP001196509">
    <property type="component" value="Unassembled WGS sequence"/>
</dbReference>
<feature type="domain" description="XdhC- CoxI" evidence="1">
    <location>
        <begin position="11"/>
        <end position="71"/>
    </location>
</feature>
<dbReference type="AlphaFoldDB" id="A0AAE2ZUJ1"/>
<dbReference type="PANTHER" id="PTHR30388">
    <property type="entry name" value="ALDEHYDE OXIDOREDUCTASE MOLYBDENUM COFACTOR ASSEMBLY PROTEIN"/>
    <property type="match status" value="1"/>
</dbReference>
<gene>
    <name evidence="3" type="primary">xdhC</name>
    <name evidence="3" type="ORF">K1W69_22015</name>
</gene>
<dbReference type="NCBIfam" id="TIGR02964">
    <property type="entry name" value="xanthine_xdhC"/>
    <property type="match status" value="1"/>
</dbReference>
<name>A0AAE2ZUJ1_9HYPH</name>
<dbReference type="PANTHER" id="PTHR30388:SF6">
    <property type="entry name" value="XANTHINE DEHYDROGENASE SUBUNIT A-RELATED"/>
    <property type="match status" value="1"/>
</dbReference>
<evidence type="ECO:0000313" key="4">
    <source>
        <dbReference type="Proteomes" id="UP001196509"/>
    </source>
</evidence>
<dbReference type="InterPro" id="IPR052698">
    <property type="entry name" value="MoCofactor_Util/Proc"/>
</dbReference>
<evidence type="ECO:0000259" key="1">
    <source>
        <dbReference type="Pfam" id="PF02625"/>
    </source>
</evidence>
<organism evidence="3 4">
    <name type="scientific">Flavimaribacter sediminis</name>
    <dbReference type="NCBI Taxonomy" id="2865987"/>
    <lineage>
        <taxon>Bacteria</taxon>
        <taxon>Pseudomonadati</taxon>
        <taxon>Pseudomonadota</taxon>
        <taxon>Alphaproteobacteria</taxon>
        <taxon>Hyphomicrobiales</taxon>
        <taxon>Rhizobiaceae</taxon>
        <taxon>Flavimaribacter</taxon>
    </lineage>
</organism>
<dbReference type="EMBL" id="JAICBX010000005">
    <property type="protein sequence ID" value="MBW8639887.1"/>
    <property type="molecule type" value="Genomic_DNA"/>
</dbReference>
<sequence length="269" mass="28189">MARPLSPLELLDAGEPLVRITVASARGSTPREKGTWMLVSAKAQAGTIGGGQLELAGVEKARELLTSGETSAHLDIPLGPEIGQCCGGNVALSFDRLDAASHDALQAECRMEEDALPCVYVFGAGHVGKALAEALSLLPVRTVLVESRKAELDGATDRVKKRLTAVPESVIADAPAGSAYVTMTHEHAQDFIIVEQALQRLDAPYVGMIGSKTKLAQLRSWLKKEGGGADPARLVCPIGGSQVRDKRPAVIAALVAAELMTVLGSQPQS</sequence>
<reference evidence="3" key="1">
    <citation type="submission" date="2021-08" db="EMBL/GenBank/DDBJ databases">
        <title>Hoeflea bacterium WL0058 sp. nov., isolated from the sediment.</title>
        <authorList>
            <person name="Wang L."/>
            <person name="Zhang D."/>
        </authorList>
    </citation>
    <scope>NUCLEOTIDE SEQUENCE</scope>
    <source>
        <strain evidence="3">WL0058</strain>
    </source>
</reference>
<dbReference type="Pfam" id="PF13478">
    <property type="entry name" value="XdhC_C"/>
    <property type="match status" value="1"/>
</dbReference>
<dbReference type="InterPro" id="IPR014308">
    <property type="entry name" value="Xanthine_DH_XdhC"/>
</dbReference>
<dbReference type="InterPro" id="IPR027051">
    <property type="entry name" value="XdhC_Rossmann_dom"/>
</dbReference>
<evidence type="ECO:0000259" key="2">
    <source>
        <dbReference type="Pfam" id="PF13478"/>
    </source>
</evidence>
<proteinExistence type="predicted"/>
<protein>
    <submittedName>
        <fullName evidence="3">Xanthine dehydrogenase accessory protein XdhC</fullName>
    </submittedName>
</protein>
<dbReference type="Gene3D" id="3.40.50.720">
    <property type="entry name" value="NAD(P)-binding Rossmann-like Domain"/>
    <property type="match status" value="1"/>
</dbReference>
<comment type="caution">
    <text evidence="3">The sequence shown here is derived from an EMBL/GenBank/DDBJ whole genome shotgun (WGS) entry which is preliminary data.</text>
</comment>
<accession>A0AAE2ZUJ1</accession>
<feature type="domain" description="XdhC Rossmann" evidence="2">
    <location>
        <begin position="119"/>
        <end position="259"/>
    </location>
</feature>